<keyword evidence="3" id="KW-0696">RNA-directed RNA polymerase</keyword>
<dbReference type="EC" id="2.7.7.48" evidence="2"/>
<keyword evidence="4" id="KW-0808">Transferase</keyword>
<evidence type="ECO:0000259" key="11">
    <source>
        <dbReference type="PROSITE" id="PS50102"/>
    </source>
</evidence>
<dbReference type="Proteomes" id="UP000663887">
    <property type="component" value="Unassembled WGS sequence"/>
</dbReference>
<evidence type="ECO:0000256" key="1">
    <source>
        <dbReference type="ARBA" id="ARBA00005762"/>
    </source>
</evidence>
<evidence type="ECO:0000256" key="4">
    <source>
        <dbReference type="ARBA" id="ARBA00022679"/>
    </source>
</evidence>
<dbReference type="GO" id="GO:0030422">
    <property type="term" value="P:siRNA processing"/>
    <property type="evidence" value="ECO:0007669"/>
    <property type="project" value="TreeGrafter"/>
</dbReference>
<dbReference type="InterPro" id="IPR058752">
    <property type="entry name" value="RDRP_C_head"/>
</dbReference>
<dbReference type="Gene3D" id="3.30.70.330">
    <property type="match status" value="1"/>
</dbReference>
<dbReference type="Pfam" id="PF00076">
    <property type="entry name" value="RRM_1"/>
    <property type="match status" value="1"/>
</dbReference>
<comment type="similarity">
    <text evidence="1">Belongs to the RdRP family.</text>
</comment>
<feature type="region of interest" description="Disordered" evidence="10">
    <location>
        <begin position="1"/>
        <end position="122"/>
    </location>
</feature>
<organism evidence="12 13">
    <name type="scientific">Rotaria magnacalcarata</name>
    <dbReference type="NCBI Taxonomy" id="392030"/>
    <lineage>
        <taxon>Eukaryota</taxon>
        <taxon>Metazoa</taxon>
        <taxon>Spiralia</taxon>
        <taxon>Gnathifera</taxon>
        <taxon>Rotifera</taxon>
        <taxon>Eurotatoria</taxon>
        <taxon>Bdelloidea</taxon>
        <taxon>Philodinida</taxon>
        <taxon>Philodinidae</taxon>
        <taxon>Rotaria</taxon>
    </lineage>
</organism>
<dbReference type="GO" id="GO:0003723">
    <property type="term" value="F:RNA binding"/>
    <property type="evidence" value="ECO:0007669"/>
    <property type="project" value="UniProtKB-UniRule"/>
</dbReference>
<evidence type="ECO:0000256" key="9">
    <source>
        <dbReference type="PROSITE-ProRule" id="PRU00176"/>
    </source>
</evidence>
<evidence type="ECO:0000256" key="8">
    <source>
        <dbReference type="ARBA" id="ARBA00048744"/>
    </source>
</evidence>
<dbReference type="InterPro" id="IPR012677">
    <property type="entry name" value="Nucleotide-bd_a/b_plait_sf"/>
</dbReference>
<evidence type="ECO:0000256" key="6">
    <source>
        <dbReference type="ARBA" id="ARBA00022884"/>
    </source>
</evidence>
<evidence type="ECO:0000256" key="7">
    <source>
        <dbReference type="ARBA" id="ARBA00023158"/>
    </source>
</evidence>
<dbReference type="PROSITE" id="PS50102">
    <property type="entry name" value="RRM"/>
    <property type="match status" value="1"/>
</dbReference>
<evidence type="ECO:0000313" key="13">
    <source>
        <dbReference type="Proteomes" id="UP000663887"/>
    </source>
</evidence>
<feature type="compositionally biased region" description="Acidic residues" evidence="10">
    <location>
        <begin position="1"/>
        <end position="73"/>
    </location>
</feature>
<dbReference type="EMBL" id="CAJNRG010014953">
    <property type="protein sequence ID" value="CAF2160136.1"/>
    <property type="molecule type" value="Genomic_DNA"/>
</dbReference>
<keyword evidence="6 9" id="KW-0694">RNA-binding</keyword>
<protein>
    <recommendedName>
        <fullName evidence="2">RNA-directed RNA polymerase</fullName>
        <ecNumber evidence="2">2.7.7.48</ecNumber>
    </recommendedName>
</protein>
<dbReference type="GO" id="GO:0031380">
    <property type="term" value="C:nuclear RNA-directed RNA polymerase complex"/>
    <property type="evidence" value="ECO:0007669"/>
    <property type="project" value="TreeGrafter"/>
</dbReference>
<dbReference type="SMART" id="SM00360">
    <property type="entry name" value="RRM"/>
    <property type="match status" value="1"/>
</dbReference>
<dbReference type="InterPro" id="IPR035979">
    <property type="entry name" value="RBD_domain_sf"/>
</dbReference>
<evidence type="ECO:0000256" key="5">
    <source>
        <dbReference type="ARBA" id="ARBA00022695"/>
    </source>
</evidence>
<reference evidence="12" key="1">
    <citation type="submission" date="2021-02" db="EMBL/GenBank/DDBJ databases">
        <authorList>
            <person name="Nowell W R."/>
        </authorList>
    </citation>
    <scope>NUCLEOTIDE SEQUENCE</scope>
</reference>
<evidence type="ECO:0000256" key="10">
    <source>
        <dbReference type="SAM" id="MobiDB-lite"/>
    </source>
</evidence>
<gene>
    <name evidence="12" type="ORF">XDN619_LOCUS30343</name>
</gene>
<evidence type="ECO:0000313" key="12">
    <source>
        <dbReference type="EMBL" id="CAF2160136.1"/>
    </source>
</evidence>
<dbReference type="InterPro" id="IPR007855">
    <property type="entry name" value="RDRP"/>
</dbReference>
<feature type="region of interest" description="Disordered" evidence="10">
    <location>
        <begin position="1522"/>
        <end position="1556"/>
    </location>
</feature>
<name>A0A816YIS8_9BILA</name>
<dbReference type="GO" id="GO:0003968">
    <property type="term" value="F:RNA-directed RNA polymerase activity"/>
    <property type="evidence" value="ECO:0007669"/>
    <property type="project" value="UniProtKB-KW"/>
</dbReference>
<dbReference type="Pfam" id="PF26253">
    <property type="entry name" value="RdRP_head"/>
    <property type="match status" value="1"/>
</dbReference>
<keyword evidence="7" id="KW-0943">RNA-mediated gene silencing</keyword>
<evidence type="ECO:0000256" key="3">
    <source>
        <dbReference type="ARBA" id="ARBA00022484"/>
    </source>
</evidence>
<accession>A0A816YIS8</accession>
<dbReference type="InterPro" id="IPR000504">
    <property type="entry name" value="RRM_dom"/>
</dbReference>
<dbReference type="SUPFAM" id="SSF54928">
    <property type="entry name" value="RNA-binding domain, RBD"/>
    <property type="match status" value="1"/>
</dbReference>
<evidence type="ECO:0000256" key="2">
    <source>
        <dbReference type="ARBA" id="ARBA00012494"/>
    </source>
</evidence>
<dbReference type="InterPro" id="IPR057596">
    <property type="entry name" value="RDRP_core"/>
</dbReference>
<feature type="compositionally biased region" description="Basic residues" evidence="10">
    <location>
        <begin position="1529"/>
        <end position="1539"/>
    </location>
</feature>
<dbReference type="Pfam" id="PF05183">
    <property type="entry name" value="RdRP"/>
    <property type="match status" value="1"/>
</dbReference>
<dbReference type="PANTHER" id="PTHR23079">
    <property type="entry name" value="RNA-DEPENDENT RNA POLYMERASE"/>
    <property type="match status" value="1"/>
</dbReference>
<comment type="catalytic activity">
    <reaction evidence="8">
        <text>RNA(n) + a ribonucleoside 5'-triphosphate = RNA(n+1) + diphosphate</text>
        <dbReference type="Rhea" id="RHEA:21248"/>
        <dbReference type="Rhea" id="RHEA-COMP:14527"/>
        <dbReference type="Rhea" id="RHEA-COMP:17342"/>
        <dbReference type="ChEBI" id="CHEBI:33019"/>
        <dbReference type="ChEBI" id="CHEBI:61557"/>
        <dbReference type="ChEBI" id="CHEBI:140395"/>
        <dbReference type="EC" id="2.7.7.48"/>
    </reaction>
</comment>
<feature type="domain" description="RRM" evidence="11">
    <location>
        <begin position="212"/>
        <end position="289"/>
    </location>
</feature>
<comment type="caution">
    <text evidence="12">The sequence shown here is derived from an EMBL/GenBank/DDBJ whole genome shotgun (WGS) entry which is preliminary data.</text>
</comment>
<dbReference type="PANTHER" id="PTHR23079:SF55">
    <property type="entry name" value="RNA-DIRECTED RNA POLYMERASE"/>
    <property type="match status" value="1"/>
</dbReference>
<feature type="compositionally biased region" description="Acidic residues" evidence="10">
    <location>
        <begin position="80"/>
        <end position="122"/>
    </location>
</feature>
<proteinExistence type="inferred from homology"/>
<keyword evidence="5" id="KW-0548">Nucleotidyltransferase</keyword>
<sequence length="1556" mass="178453">MDDDDDGEAVCDSDDINDEVSYDSNDINDEVSYDSNDINDEVSYDSNDINDEVSYDSNDINDEVSYDSNDINDETGCNPDDIDDEVGCDSDDEVGCDSDDEVGCDSDDFDADDYSNSDDNNAEDYEDFYDSEIGNFETRLADIRTNDAARLALNSILRDLIMLNSSADVISDSLLMYLTAPSLIQKEPNTEKYCITLDPTSNESENIALPNLTIYVGNLPFNTTSKCLKNWFLEQGYRVNDIHMKKNQKDACYAFVRFESIQTAWQVLYSKQKTFVFKGQQLRINPSHKKPYQQPKNTLITTITSDNISKIIKLKITDIHYGTLISGTSMGNIQTQNSTIHNNSKYGIIANRPLTDKHTSAHLNIDEDKKKIAITCDFQLYSMGSCQSSTTLKFEWDFRDLTARKISPVLINQGEVFLLIELKRPPVILLTHTISRMLGEESDEKRLPGWGPIGYANTWLFKVSINDQHDEYVKLFEILHRCNLSSRQFSQNDIINLTERMEDAQNNLESIPLIFNDEWVKENQAKVDDFFKLRWSPYPFETKFEIMKLISKRMITVYDLIIDQQAENILKLCSINTLIALTDEIAEIAPRLFATICDNEDEDSHNDDEHGRSKLELKKTQIRFTIKKPSTDDPFISEHIRSCTTGERINDTDADIASLKTVMKKPSLPSKGCHTGIFGRLLNFALKKLLKTSELCQTNATKIYVTTRELRTVNDKPFVMRKIYITPSTILYEGPYHEEKCAVTRQFVQHQDRFLRVTFRDEDYRVLHNYNDNMAKIYNSIKTILINGLNVCDRHYQFLAFSSSQLREHSCWMFAGADDGTSADSIRKWMGDFRNVRPVAKLAARLGQLFSKSLEGIQLENNRRGETPDFKQEGKLGENSREYCFTDGIGVISATFAETLSRKLKLTQKVGPCAFQIRCGGYKGMVCLDIANRITDSDVYVYFRESMKKFDANSFPIDVVRTSLSPSVAYLNRQIILLLSSLGIPDNVFVSLQDKMLQQLKALTGNSYEALGAIKELNEFGGNGCHAFLIAYLKSLGEQKDPFARQLLFALKALLVKELRTKAKIRVPDSWSLLGVIDETKTLKYGEVFIQIDNSHHRQGDPQNQILQGPVVVTRNPCFHPGDIRKLTAVDIPALHKLKNVIVFPMNGPRPHPMEMSGGDLDGDTFWISCNPKLIFSKNEEPFDYQDQEDQANNETQSQTTVQYTIKDVCNFFGEYIAADNLGLIANRHLAFADQLENGPKHDKCSQLARMHSVAVDFAKKGINAPRLTSELRPLKYPHYMEKKDKESYQSTTVLGIIYDKVASYQSNLYINSEEEIKATSSFSYQSFTVNGSDKYMKDARIVKGEYDRDLKRLMRQYGIRNEAEVVSGYILQFTSRQYANETKNLYDLKNDIVHAYRVIQEKYLHLFWEEFYQVTDESQDEQVKWSEVSKQLTWKGQIDVLTFNDKESVLEEAKKKASAWFRVTYQTWIIQINKYRKSQKNKPNTLTNNQQTEEPKDFKELFSFAWIVYPVLLNIYDETQSNAESNPKRKRQTKKKNNRKDISAVPKNNSYKRKK</sequence>